<evidence type="ECO:0000313" key="2">
    <source>
        <dbReference type="EMBL" id="JAH50248.1"/>
    </source>
</evidence>
<accession>A0A0E9TC20</accession>
<sequence length="22" mass="2181">MDRAAAEGSKGNFPLCCTPAAA</sequence>
<dbReference type="EMBL" id="GBXM01058329">
    <property type="protein sequence ID" value="JAH50248.1"/>
    <property type="molecule type" value="Transcribed_RNA"/>
</dbReference>
<evidence type="ECO:0000256" key="1">
    <source>
        <dbReference type="SAM" id="MobiDB-lite"/>
    </source>
</evidence>
<organism evidence="2">
    <name type="scientific">Anguilla anguilla</name>
    <name type="common">European freshwater eel</name>
    <name type="synonym">Muraena anguilla</name>
    <dbReference type="NCBI Taxonomy" id="7936"/>
    <lineage>
        <taxon>Eukaryota</taxon>
        <taxon>Metazoa</taxon>
        <taxon>Chordata</taxon>
        <taxon>Craniata</taxon>
        <taxon>Vertebrata</taxon>
        <taxon>Euteleostomi</taxon>
        <taxon>Actinopterygii</taxon>
        <taxon>Neopterygii</taxon>
        <taxon>Teleostei</taxon>
        <taxon>Anguilliformes</taxon>
        <taxon>Anguillidae</taxon>
        <taxon>Anguilla</taxon>
    </lineage>
</organism>
<protein>
    <submittedName>
        <fullName evidence="2">Uncharacterized protein</fullName>
    </submittedName>
</protein>
<reference evidence="2" key="1">
    <citation type="submission" date="2014-11" db="EMBL/GenBank/DDBJ databases">
        <authorList>
            <person name="Amaro Gonzalez C."/>
        </authorList>
    </citation>
    <scope>NUCLEOTIDE SEQUENCE</scope>
</reference>
<proteinExistence type="predicted"/>
<reference evidence="2" key="2">
    <citation type="journal article" date="2015" name="Fish Shellfish Immunol.">
        <title>Early steps in the European eel (Anguilla anguilla)-Vibrio vulnificus interaction in the gills: Role of the RtxA13 toxin.</title>
        <authorList>
            <person name="Callol A."/>
            <person name="Pajuelo D."/>
            <person name="Ebbesson L."/>
            <person name="Teles M."/>
            <person name="MacKenzie S."/>
            <person name="Amaro C."/>
        </authorList>
    </citation>
    <scope>NUCLEOTIDE SEQUENCE</scope>
</reference>
<dbReference type="AlphaFoldDB" id="A0A0E9TC20"/>
<feature type="region of interest" description="Disordered" evidence="1">
    <location>
        <begin position="1"/>
        <end position="22"/>
    </location>
</feature>
<name>A0A0E9TC20_ANGAN</name>